<protein>
    <submittedName>
        <fullName evidence="3">Uncharacterized protein</fullName>
    </submittedName>
</protein>
<accession>A0A8B6XCT0</accession>
<evidence type="ECO:0000313" key="2">
    <source>
        <dbReference type="Proteomes" id="UP000675920"/>
    </source>
</evidence>
<feature type="signal peptide" evidence="1">
    <location>
        <begin position="1"/>
        <end position="26"/>
    </location>
</feature>
<feature type="chain" id="PRO_5034164576" evidence="1">
    <location>
        <begin position="27"/>
        <end position="427"/>
    </location>
</feature>
<keyword evidence="1" id="KW-0732">Signal</keyword>
<name>A0A8B6XCT0_9BURK</name>
<dbReference type="AlphaFoldDB" id="A0A8B6XCT0"/>
<proteinExistence type="predicted"/>
<evidence type="ECO:0000313" key="3">
    <source>
        <dbReference type="RefSeq" id="WP_156924496.1"/>
    </source>
</evidence>
<dbReference type="RefSeq" id="WP_156924496.1">
    <property type="nucleotide sequence ID" value="NZ_KI519499.1"/>
</dbReference>
<sequence length="427" mass="45569">MRAGPARRRSAVAALALALAAADARADDAATDWRASAELAVSASPARADAPANPGLVDARRGEAGPALHVNARHAAGDLVLTADGWLQARRDWLRGETVSHGYLPEASASWQAGSSVNLSAGIGAFRWGSGYSWNPANPLTDVQANNTSRALAYRRDGDPFASIEFAFGQDLLALTVAQLRQTDRLLDRQERRENRAVLRYQAMFDGADITAFAAAGDGESFGGLSASAAPGDQLELHAELGLRSRRRAPSVRAVDLGPAQAPLAVLDFAPRPVATLSGLVGGQYTFADSTNLIVEFFHDGNGLSRGEFDALRAGIASSRERLDDPAFGAAAQGFLKDTTRLAGRMRRDYLFVRVARDELFARTDLHAYARTGLADGATVWGLLLRRAITPALRVQAGVELYRGDADSEARLIPVRQRVEAALIADF</sequence>
<organism evidence="2 3">
    <name type="scientific">Derxia gummosa DSM 723</name>
    <dbReference type="NCBI Taxonomy" id="1121388"/>
    <lineage>
        <taxon>Bacteria</taxon>
        <taxon>Pseudomonadati</taxon>
        <taxon>Pseudomonadota</taxon>
        <taxon>Betaproteobacteria</taxon>
        <taxon>Burkholderiales</taxon>
        <taxon>Alcaligenaceae</taxon>
        <taxon>Derxia</taxon>
    </lineage>
</organism>
<keyword evidence="2" id="KW-1185">Reference proteome</keyword>
<evidence type="ECO:0000256" key="1">
    <source>
        <dbReference type="SAM" id="SignalP"/>
    </source>
</evidence>
<dbReference type="OrthoDB" id="6495687at2"/>
<reference evidence="3" key="1">
    <citation type="submission" date="2025-08" db="UniProtKB">
        <authorList>
            <consortium name="RefSeq"/>
        </authorList>
    </citation>
    <scope>IDENTIFICATION</scope>
</reference>
<dbReference type="Proteomes" id="UP000675920">
    <property type="component" value="Unplaced"/>
</dbReference>